<feature type="non-terminal residue" evidence="1">
    <location>
        <position position="182"/>
    </location>
</feature>
<gene>
    <name evidence="1" type="ORF">S03H2_59471</name>
</gene>
<protein>
    <submittedName>
        <fullName evidence="1">Uncharacterized protein</fullName>
    </submittedName>
</protein>
<accession>X1JW78</accession>
<name>X1JW78_9ZZZZ</name>
<sequence>MSDSNLPLWDVLRNWWDVLHGPTIRWGSNPVHQYRPERYERDYELVSDFETLADWVPTGADPVANDTDRFKEGNQGIRWTIDGNLSADRTIDLNALGKHFTLWVYVDDVDNKLVGIHFYFQVNNNWATLFDFNIDGTVIGTILEDGWNRISLVRGDFVRTGVVDSDWANITMVRNRVDSVPG</sequence>
<evidence type="ECO:0000313" key="1">
    <source>
        <dbReference type="EMBL" id="GAH82509.1"/>
    </source>
</evidence>
<organism evidence="1">
    <name type="scientific">marine sediment metagenome</name>
    <dbReference type="NCBI Taxonomy" id="412755"/>
    <lineage>
        <taxon>unclassified sequences</taxon>
        <taxon>metagenomes</taxon>
        <taxon>ecological metagenomes</taxon>
    </lineage>
</organism>
<reference evidence="1" key="1">
    <citation type="journal article" date="2014" name="Front. Microbiol.">
        <title>High frequency of phylogenetically diverse reductive dehalogenase-homologous genes in deep subseafloor sedimentary metagenomes.</title>
        <authorList>
            <person name="Kawai M."/>
            <person name="Futagami T."/>
            <person name="Toyoda A."/>
            <person name="Takaki Y."/>
            <person name="Nishi S."/>
            <person name="Hori S."/>
            <person name="Arai W."/>
            <person name="Tsubouchi T."/>
            <person name="Morono Y."/>
            <person name="Uchiyama I."/>
            <person name="Ito T."/>
            <person name="Fujiyama A."/>
            <person name="Inagaki F."/>
            <person name="Takami H."/>
        </authorList>
    </citation>
    <scope>NUCLEOTIDE SEQUENCE</scope>
    <source>
        <strain evidence="1">Expedition CK06-06</strain>
    </source>
</reference>
<dbReference type="AlphaFoldDB" id="X1JW78"/>
<dbReference type="EMBL" id="BARU01038244">
    <property type="protein sequence ID" value="GAH82509.1"/>
    <property type="molecule type" value="Genomic_DNA"/>
</dbReference>
<dbReference type="Gene3D" id="2.60.120.260">
    <property type="entry name" value="Galactose-binding domain-like"/>
    <property type="match status" value="1"/>
</dbReference>
<proteinExistence type="predicted"/>
<comment type="caution">
    <text evidence="1">The sequence shown here is derived from an EMBL/GenBank/DDBJ whole genome shotgun (WGS) entry which is preliminary data.</text>
</comment>